<gene>
    <name evidence="3" type="ORF">CC80DRAFT_542773</name>
</gene>
<keyword evidence="1" id="KW-0175">Coiled coil</keyword>
<dbReference type="AlphaFoldDB" id="A0A6A5UBC2"/>
<sequence length="247" mass="28653">MSSRNTHHRSSRDNRPRSPRRSAVSRTSESNPDTLLADFNASCYKLFDTICHAIVKINALEKSSNKPESESEFSDISDHYDEERLKRTIAIVEKALNDLRECSNKYGPLFDGGEIVEALMRGNAQDPPLSREESLEDVQSVRGDWEMVEKKLDKCLSDLKKGKFPRYEHALESFLAHHQHFLYLQTKLLDRPLTESELRSLDRMEDELREEGFDTHYEATKARVRRVNQDVNQLRVEKLKAERKDCG</sequence>
<dbReference type="Proteomes" id="UP000800035">
    <property type="component" value="Unassembled WGS sequence"/>
</dbReference>
<name>A0A6A5UBC2_9PLEO</name>
<feature type="compositionally biased region" description="Basic residues" evidence="2">
    <location>
        <begin position="1"/>
        <end position="10"/>
    </location>
</feature>
<proteinExistence type="predicted"/>
<evidence type="ECO:0000256" key="2">
    <source>
        <dbReference type="SAM" id="MobiDB-lite"/>
    </source>
</evidence>
<evidence type="ECO:0000313" key="3">
    <source>
        <dbReference type="EMBL" id="KAF1962463.1"/>
    </source>
</evidence>
<evidence type="ECO:0000313" key="4">
    <source>
        <dbReference type="Proteomes" id="UP000800035"/>
    </source>
</evidence>
<feature type="coiled-coil region" evidence="1">
    <location>
        <begin position="217"/>
        <end position="244"/>
    </location>
</feature>
<evidence type="ECO:0000256" key="1">
    <source>
        <dbReference type="SAM" id="Coils"/>
    </source>
</evidence>
<dbReference type="EMBL" id="ML976979">
    <property type="protein sequence ID" value="KAF1962463.1"/>
    <property type="molecule type" value="Genomic_DNA"/>
</dbReference>
<organism evidence="3 4">
    <name type="scientific">Byssothecium circinans</name>
    <dbReference type="NCBI Taxonomy" id="147558"/>
    <lineage>
        <taxon>Eukaryota</taxon>
        <taxon>Fungi</taxon>
        <taxon>Dikarya</taxon>
        <taxon>Ascomycota</taxon>
        <taxon>Pezizomycotina</taxon>
        <taxon>Dothideomycetes</taxon>
        <taxon>Pleosporomycetidae</taxon>
        <taxon>Pleosporales</taxon>
        <taxon>Massarineae</taxon>
        <taxon>Massarinaceae</taxon>
        <taxon>Byssothecium</taxon>
    </lineage>
</organism>
<accession>A0A6A5UBC2</accession>
<keyword evidence="4" id="KW-1185">Reference proteome</keyword>
<protein>
    <submittedName>
        <fullName evidence="3">Uncharacterized protein</fullName>
    </submittedName>
</protein>
<feature type="region of interest" description="Disordered" evidence="2">
    <location>
        <begin position="1"/>
        <end position="31"/>
    </location>
</feature>
<reference evidence="3" key="1">
    <citation type="journal article" date="2020" name="Stud. Mycol.">
        <title>101 Dothideomycetes genomes: a test case for predicting lifestyles and emergence of pathogens.</title>
        <authorList>
            <person name="Haridas S."/>
            <person name="Albert R."/>
            <person name="Binder M."/>
            <person name="Bloem J."/>
            <person name="Labutti K."/>
            <person name="Salamov A."/>
            <person name="Andreopoulos B."/>
            <person name="Baker S."/>
            <person name="Barry K."/>
            <person name="Bills G."/>
            <person name="Bluhm B."/>
            <person name="Cannon C."/>
            <person name="Castanera R."/>
            <person name="Culley D."/>
            <person name="Daum C."/>
            <person name="Ezra D."/>
            <person name="Gonzalez J."/>
            <person name="Henrissat B."/>
            <person name="Kuo A."/>
            <person name="Liang C."/>
            <person name="Lipzen A."/>
            <person name="Lutzoni F."/>
            <person name="Magnuson J."/>
            <person name="Mondo S."/>
            <person name="Nolan M."/>
            <person name="Ohm R."/>
            <person name="Pangilinan J."/>
            <person name="Park H.-J."/>
            <person name="Ramirez L."/>
            <person name="Alfaro M."/>
            <person name="Sun H."/>
            <person name="Tritt A."/>
            <person name="Yoshinaga Y."/>
            <person name="Zwiers L.-H."/>
            <person name="Turgeon B."/>
            <person name="Goodwin S."/>
            <person name="Spatafora J."/>
            <person name="Crous P."/>
            <person name="Grigoriev I."/>
        </authorList>
    </citation>
    <scope>NUCLEOTIDE SEQUENCE</scope>
    <source>
        <strain evidence="3">CBS 675.92</strain>
    </source>
</reference>